<organism evidence="2 3">
    <name type="scientific">Promicromonospora sukumoe</name>
    <dbReference type="NCBI Taxonomy" id="88382"/>
    <lineage>
        <taxon>Bacteria</taxon>
        <taxon>Bacillati</taxon>
        <taxon>Actinomycetota</taxon>
        <taxon>Actinomycetes</taxon>
        <taxon>Micrococcales</taxon>
        <taxon>Promicromonosporaceae</taxon>
        <taxon>Promicromonospora</taxon>
    </lineage>
</organism>
<evidence type="ECO:0000313" key="3">
    <source>
        <dbReference type="Proteomes" id="UP000540568"/>
    </source>
</evidence>
<feature type="transmembrane region" description="Helical" evidence="1">
    <location>
        <begin position="341"/>
        <end position="360"/>
    </location>
</feature>
<evidence type="ECO:0000313" key="2">
    <source>
        <dbReference type="EMBL" id="MBA8809161.1"/>
    </source>
</evidence>
<reference evidence="2 3" key="1">
    <citation type="submission" date="2020-07" db="EMBL/GenBank/DDBJ databases">
        <title>Sequencing the genomes of 1000 actinobacteria strains.</title>
        <authorList>
            <person name="Klenk H.-P."/>
        </authorList>
    </citation>
    <scope>NUCLEOTIDE SEQUENCE [LARGE SCALE GENOMIC DNA]</scope>
    <source>
        <strain evidence="2 3">DSM 44121</strain>
    </source>
</reference>
<keyword evidence="1" id="KW-0812">Transmembrane</keyword>
<dbReference type="Proteomes" id="UP000540568">
    <property type="component" value="Unassembled WGS sequence"/>
</dbReference>
<feature type="transmembrane region" description="Helical" evidence="1">
    <location>
        <begin position="208"/>
        <end position="226"/>
    </location>
</feature>
<comment type="caution">
    <text evidence="2">The sequence shown here is derived from an EMBL/GenBank/DDBJ whole genome shotgun (WGS) entry which is preliminary data.</text>
</comment>
<dbReference type="AlphaFoldDB" id="A0A7W3JAA3"/>
<dbReference type="RefSeq" id="WP_182617829.1">
    <property type="nucleotide sequence ID" value="NZ_BAAATF010000003.1"/>
</dbReference>
<keyword evidence="3" id="KW-1185">Reference proteome</keyword>
<protein>
    <submittedName>
        <fullName evidence="2">Uncharacterized protein</fullName>
    </submittedName>
</protein>
<keyword evidence="1" id="KW-0472">Membrane</keyword>
<sequence>MFMLIMGLTVSGVWLTFCIWSQAKSDQAHDLYQVGDFAGAFDAEVYYRDCRGCDSTFRATITFPDGSRTVELTDVDWNRDDVPTGKWVTAPPPYDGIFVVYYYPDHPRATSRIMTVEDVERWVYSNDITGYWIAFGVLVVLTSCWVRPTVRAHVEAEQKIRAVRSAMGHHSDEIAVHGTQASQVDEAIVEALDRIETRTRERTRTNRFADLVLAGGLVLTGVGVLLCATDARTAAIATHLQTSGSLTTASDALITLDTRSGSMVSHEVFAEIEVPDQKGNREQVPVELLVPTRAVDESLDPGWYTNIAPYDFEFDVRYDADHSNWVVAEADLSHLAHPGDIVFPILVLLGGVAICVGVIVGPMRHKARRAPT</sequence>
<keyword evidence="1" id="KW-1133">Transmembrane helix</keyword>
<dbReference type="EMBL" id="JACGWV010000001">
    <property type="protein sequence ID" value="MBA8809161.1"/>
    <property type="molecule type" value="Genomic_DNA"/>
</dbReference>
<evidence type="ECO:0000256" key="1">
    <source>
        <dbReference type="SAM" id="Phobius"/>
    </source>
</evidence>
<name>A0A7W3JAA3_9MICO</name>
<proteinExistence type="predicted"/>
<accession>A0A7W3JAA3</accession>
<feature type="transmembrane region" description="Helical" evidence="1">
    <location>
        <begin position="128"/>
        <end position="146"/>
    </location>
</feature>
<gene>
    <name evidence="2" type="ORF">FHX71_003103</name>
</gene>